<dbReference type="Proteomes" id="UP000070163">
    <property type="component" value="Unassembled WGS sequence"/>
</dbReference>
<keyword evidence="3" id="KW-1185">Reference proteome</keyword>
<dbReference type="EMBL" id="LHXJ01000031">
    <property type="protein sequence ID" value="KXA90922.1"/>
    <property type="molecule type" value="Genomic_DNA"/>
</dbReference>
<keyword evidence="1" id="KW-0472">Membrane</keyword>
<evidence type="ECO:0000256" key="1">
    <source>
        <dbReference type="SAM" id="Phobius"/>
    </source>
</evidence>
<organism evidence="2 3">
    <name type="scientific">candidate division MSBL1 archaeon SCGC-AAA259A05</name>
    <dbReference type="NCBI Taxonomy" id="1698259"/>
    <lineage>
        <taxon>Archaea</taxon>
        <taxon>Methanobacteriati</taxon>
        <taxon>Methanobacteriota</taxon>
        <taxon>candidate division MSBL1</taxon>
    </lineage>
</organism>
<proteinExistence type="predicted"/>
<protein>
    <submittedName>
        <fullName evidence="2">Uncharacterized protein</fullName>
    </submittedName>
</protein>
<gene>
    <name evidence="2" type="ORF">AKJ57_03185</name>
</gene>
<feature type="transmembrane region" description="Helical" evidence="1">
    <location>
        <begin position="68"/>
        <end position="90"/>
    </location>
</feature>
<feature type="transmembrane region" description="Helical" evidence="1">
    <location>
        <begin position="7"/>
        <end position="28"/>
    </location>
</feature>
<dbReference type="AlphaFoldDB" id="A0A133U9P2"/>
<comment type="caution">
    <text evidence="2">The sequence shown here is derived from an EMBL/GenBank/DDBJ whole genome shotgun (WGS) entry which is preliminary data.</text>
</comment>
<name>A0A133U9P2_9EURY</name>
<keyword evidence="1" id="KW-1133">Transmembrane helix</keyword>
<evidence type="ECO:0000313" key="3">
    <source>
        <dbReference type="Proteomes" id="UP000070163"/>
    </source>
</evidence>
<keyword evidence="1" id="KW-0812">Transmembrane</keyword>
<evidence type="ECO:0000313" key="2">
    <source>
        <dbReference type="EMBL" id="KXA90922.1"/>
    </source>
</evidence>
<accession>A0A133U9P2</accession>
<sequence length="91" mass="10352">MDAKNRVMFVFLGFAVLVGSMCGAWNAVEAKPLLGLFVALIFFYISFKAVTNVLSLEETSFDTGTKNVIKTGFIPYWFIWLVFWILVFNIL</sequence>
<reference evidence="2 3" key="1">
    <citation type="journal article" date="2016" name="Sci. Rep.">
        <title>Metabolic traits of an uncultured archaeal lineage -MSBL1- from brine pools of the Red Sea.</title>
        <authorList>
            <person name="Mwirichia R."/>
            <person name="Alam I."/>
            <person name="Rashid M."/>
            <person name="Vinu M."/>
            <person name="Ba-Alawi W."/>
            <person name="Anthony Kamau A."/>
            <person name="Kamanda Ngugi D."/>
            <person name="Goker M."/>
            <person name="Klenk H.P."/>
            <person name="Bajic V."/>
            <person name="Stingl U."/>
        </authorList>
    </citation>
    <scope>NUCLEOTIDE SEQUENCE [LARGE SCALE GENOMIC DNA]</scope>
    <source>
        <strain evidence="2">SCGC-AAA259A05</strain>
    </source>
</reference>
<feature type="transmembrane region" description="Helical" evidence="1">
    <location>
        <begin position="34"/>
        <end position="56"/>
    </location>
</feature>